<organism evidence="5 6">
    <name type="scientific">Thermoanaerobacter mathranii subsp. mathranii (strain DSM 11426 / CCUG 53645 / CIP 108742 / A3)</name>
    <dbReference type="NCBI Taxonomy" id="583358"/>
    <lineage>
        <taxon>Bacteria</taxon>
        <taxon>Bacillati</taxon>
        <taxon>Bacillota</taxon>
        <taxon>Clostridia</taxon>
        <taxon>Thermoanaerobacterales</taxon>
        <taxon>Thermoanaerobacteraceae</taxon>
        <taxon>Thermoanaerobacter</taxon>
    </lineage>
</organism>
<dbReference type="RefSeq" id="WP_013150735.1">
    <property type="nucleotide sequence ID" value="NC_014209.1"/>
</dbReference>
<dbReference type="Gene3D" id="3.40.50.300">
    <property type="entry name" value="P-loop containing nucleotide triphosphate hydrolases"/>
    <property type="match status" value="1"/>
</dbReference>
<dbReference type="Pfam" id="PF13181">
    <property type="entry name" value="TPR_8"/>
    <property type="match status" value="2"/>
</dbReference>
<sequence length="1171" mass="134526">MICFNCGYKLPSSDSKECSLCGMKFPLKCKVCGSPNPMMAKFCFNCGAKIGSQGERSSIQNFDILPESRKNVAVLFADVSGFTALSEKMDPEEVRGIINDCFDYITKPVYELEGTIDKYIGDAVMVLFGAKYPHADDPIRAVVCAMKMMELINKFSKEVLHDKGVNLSLSIGVNYGLVVTGSVGNYFDKDYTVIGDTVNTAQRLQSSAARGEILVSQSVYEATKDVINYSDPREIVVKNKEKPVKCYVPIGIAKDYGKDDIQLVERDHEINLLNTIFRDAQNSKVIFVLGEVGIGKTSLIKKFTSDLDNNIKRIWIDSDPTYQRKAYHLISNILYNVIDVSPETDNNTKKARLMSYVGYILKGRSKDEVQRNYDFLAFVMGLDRSKDFQDILNSMEYHDIKRELINQLSIFIKGLCMNQQVVFIVDDIQFADSVSVDILIELIKLLSEVKTTFIFTSTYEIEAFNTISPDRIYTLKLKKLSKGGVSFQICQLLGCKNINGGLNDEIYQLTNGNPLYVREFVNAAKREGKFVIKNNTVYFNLQGVISLPRNLESIILSNLSGLDEATTRFLEAASVIGKEFNLSWVRSLLDVDEDEMERLIKLPVQLNIISPKSVRITSGAVDRVYMFERDTVREVIYNSILNKNRQYYHRKLGEMIESRYRGELEYFYEILCMHFEAAGLNKKAEEYYRKTAEKYKRDFNYDSALEYYDRYLQAIKNEGDEPSDSKALHAYMDIGEIYFLMAEYDRALEYLNLALKIAEMADDIYSIKLMIAKVYEEKAQYNEALKIIEEIEHRIRQNSSLYGKLLQQKCSIFQKQGNPKALEIAEKSEEILLRNKDYENLSETLNRTGILYYTRGDMENALFYLNKAYNYAEKINNFRIMANESINLGIVFYTMGMISKAQEYFNKSIELSKKISNLANYISSSINLGILYLEKGLFRRAEQLFMESIKKAYQISSMYKLCVAQLNMGDLMYEIGDFAKAFEYYNKSLEIAESRGLPVEAAINYLGIARLNLKLGNYEKVPGMLENAYKIFTDAEEISYISDYYRYRSIYELQSNNLDTALEYCNKSISAAMESRNDMKKLKALRLKGIILANMGDYAEALQMYEESIQLALQLESDYEAAKGFYRRHSLFYVLKRYEEARQDLEEARKAIGRIDKCRWTQIIQQSNYSN</sequence>
<dbReference type="Gene3D" id="3.30.70.1230">
    <property type="entry name" value="Nucleotide cyclase"/>
    <property type="match status" value="1"/>
</dbReference>
<dbReference type="Gene3D" id="1.25.40.10">
    <property type="entry name" value="Tetratricopeptide repeat domain"/>
    <property type="match status" value="4"/>
</dbReference>
<dbReference type="SMART" id="SM00028">
    <property type="entry name" value="TPR"/>
    <property type="match status" value="10"/>
</dbReference>
<dbReference type="InterPro" id="IPR027417">
    <property type="entry name" value="P-loop_NTPase"/>
</dbReference>
<dbReference type="Pfam" id="PF13374">
    <property type="entry name" value="TPR_10"/>
    <property type="match status" value="1"/>
</dbReference>
<evidence type="ECO:0000256" key="2">
    <source>
        <dbReference type="ARBA" id="ARBA00022840"/>
    </source>
</evidence>
<proteinExistence type="predicted"/>
<dbReference type="PANTHER" id="PTHR16305">
    <property type="entry name" value="TESTICULAR SOLUBLE ADENYLYL CYCLASE"/>
    <property type="match status" value="1"/>
</dbReference>
<dbReference type="PROSITE" id="PS50125">
    <property type="entry name" value="GUANYLATE_CYCLASE_2"/>
    <property type="match status" value="1"/>
</dbReference>
<protein>
    <submittedName>
        <fullName evidence="5">Adenylate/guanylate cyclase</fullName>
    </submittedName>
</protein>
<feature type="repeat" description="TPR" evidence="3">
    <location>
        <begin position="962"/>
        <end position="995"/>
    </location>
</feature>
<name>A0ABN3Z7R5_THEM3</name>
<reference evidence="5 6" key="1">
    <citation type="submission" date="2010-05" db="EMBL/GenBank/DDBJ databases">
        <title>Complete sequence of Thermoanaerobacter mathranii subsp. mathranii mathranii str. A3.</title>
        <authorList>
            <consortium name="US DOE Joint Genome Institute"/>
            <person name="Lucas S."/>
            <person name="Copeland A."/>
            <person name="Lapidus A."/>
            <person name="Cheng J.-F."/>
            <person name="Bruce D."/>
            <person name="Goodwin L."/>
            <person name="Pitluck S."/>
            <person name="Held B."/>
            <person name="Detter J.C."/>
            <person name="Han C."/>
            <person name="Tapia R."/>
            <person name="Land M."/>
            <person name="Hauser L."/>
            <person name="Kyrpides N."/>
            <person name="Mikhailova N."/>
            <person name="Zhou J."/>
            <person name="Hemme C."/>
            <person name="Woyke T."/>
        </authorList>
    </citation>
    <scope>NUCLEOTIDE SEQUENCE [LARGE SCALE GENOMIC DNA]</scope>
    <source>
        <strain evidence="5 6">A3</strain>
    </source>
</reference>
<dbReference type="Proteomes" id="UP000002064">
    <property type="component" value="Chromosome"/>
</dbReference>
<dbReference type="Pfam" id="PF00211">
    <property type="entry name" value="Guanylate_cyc"/>
    <property type="match status" value="1"/>
</dbReference>
<evidence type="ECO:0000313" key="6">
    <source>
        <dbReference type="Proteomes" id="UP000002064"/>
    </source>
</evidence>
<gene>
    <name evidence="5" type="ordered locus">Tmath_1816</name>
</gene>
<dbReference type="PROSITE" id="PS50005">
    <property type="entry name" value="TPR"/>
    <property type="match status" value="5"/>
</dbReference>
<feature type="repeat" description="TPR" evidence="3">
    <location>
        <begin position="1082"/>
        <end position="1115"/>
    </location>
</feature>
<dbReference type="Pfam" id="PF13424">
    <property type="entry name" value="TPR_12"/>
    <property type="match status" value="1"/>
</dbReference>
<dbReference type="InterPro" id="IPR001054">
    <property type="entry name" value="A/G_cyclase"/>
</dbReference>
<feature type="repeat" description="TPR" evidence="3">
    <location>
        <begin position="728"/>
        <end position="761"/>
    </location>
</feature>
<evidence type="ECO:0000259" key="4">
    <source>
        <dbReference type="PROSITE" id="PS50125"/>
    </source>
</evidence>
<dbReference type="SUPFAM" id="SSF52540">
    <property type="entry name" value="P-loop containing nucleoside triphosphate hydrolases"/>
    <property type="match status" value="1"/>
</dbReference>
<dbReference type="SUPFAM" id="SSF48452">
    <property type="entry name" value="TPR-like"/>
    <property type="match status" value="3"/>
</dbReference>
<keyword evidence="3" id="KW-0802">TPR repeat</keyword>
<dbReference type="PANTHER" id="PTHR16305:SF28">
    <property type="entry name" value="GUANYLATE CYCLASE DOMAIN-CONTAINING PROTEIN"/>
    <property type="match status" value="1"/>
</dbReference>
<evidence type="ECO:0000256" key="3">
    <source>
        <dbReference type="PROSITE-ProRule" id="PRU00339"/>
    </source>
</evidence>
<dbReference type="SMART" id="SM00044">
    <property type="entry name" value="CYCc"/>
    <property type="match status" value="1"/>
</dbReference>
<keyword evidence="6" id="KW-1185">Reference proteome</keyword>
<evidence type="ECO:0000256" key="1">
    <source>
        <dbReference type="ARBA" id="ARBA00022741"/>
    </source>
</evidence>
<dbReference type="Pfam" id="PF13191">
    <property type="entry name" value="AAA_16"/>
    <property type="match status" value="1"/>
</dbReference>
<keyword evidence="1" id="KW-0547">Nucleotide-binding</keyword>
<feature type="repeat" description="TPR" evidence="3">
    <location>
        <begin position="842"/>
        <end position="875"/>
    </location>
</feature>
<keyword evidence="2" id="KW-0067">ATP-binding</keyword>
<dbReference type="InterPro" id="IPR029787">
    <property type="entry name" value="Nucleotide_cyclase"/>
</dbReference>
<dbReference type="CDD" id="cd07302">
    <property type="entry name" value="CHD"/>
    <property type="match status" value="1"/>
</dbReference>
<dbReference type="EMBL" id="CP002032">
    <property type="protein sequence ID" value="ADH61514.1"/>
    <property type="molecule type" value="Genomic_DNA"/>
</dbReference>
<feature type="domain" description="Guanylate cyclase" evidence="4">
    <location>
        <begin position="73"/>
        <end position="205"/>
    </location>
</feature>
<dbReference type="SUPFAM" id="SSF55073">
    <property type="entry name" value="Nucleotide cyclase"/>
    <property type="match status" value="1"/>
</dbReference>
<dbReference type="InterPro" id="IPR041664">
    <property type="entry name" value="AAA_16"/>
</dbReference>
<evidence type="ECO:0000313" key="5">
    <source>
        <dbReference type="EMBL" id="ADH61514.1"/>
    </source>
</evidence>
<dbReference type="InterPro" id="IPR011990">
    <property type="entry name" value="TPR-like_helical_dom_sf"/>
</dbReference>
<dbReference type="InterPro" id="IPR019734">
    <property type="entry name" value="TPR_rpt"/>
</dbReference>
<accession>A0ABN3Z7R5</accession>
<feature type="repeat" description="TPR" evidence="3">
    <location>
        <begin position="882"/>
        <end position="915"/>
    </location>
</feature>